<dbReference type="RefSeq" id="XP_001644404.1">
    <property type="nucleotide sequence ID" value="XM_001644354.1"/>
</dbReference>
<keyword evidence="3" id="KW-1185">Reference proteome</keyword>
<feature type="compositionally biased region" description="Basic and acidic residues" evidence="1">
    <location>
        <begin position="109"/>
        <end position="126"/>
    </location>
</feature>
<dbReference type="EMBL" id="DS480422">
    <property type="protein sequence ID" value="EDO16546.1"/>
    <property type="molecule type" value="Genomic_DNA"/>
</dbReference>
<dbReference type="GeneID" id="5544728"/>
<accession>A7TMF2</accession>
<protein>
    <submittedName>
        <fullName evidence="2">Uncharacterized protein</fullName>
    </submittedName>
</protein>
<dbReference type="KEGG" id="vpo:Kpol_1064p27"/>
<proteinExistence type="predicted"/>
<dbReference type="eggNOG" id="ENOG502S2PC">
    <property type="taxonomic scope" value="Eukaryota"/>
</dbReference>
<organism evidence="3">
    <name type="scientific">Vanderwaltozyma polyspora (strain ATCC 22028 / DSM 70294 / BCRC 21397 / CBS 2163 / NBRC 10782 / NRRL Y-8283 / UCD 57-17)</name>
    <name type="common">Kluyveromyces polysporus</name>
    <dbReference type="NCBI Taxonomy" id="436907"/>
    <lineage>
        <taxon>Eukaryota</taxon>
        <taxon>Fungi</taxon>
        <taxon>Dikarya</taxon>
        <taxon>Ascomycota</taxon>
        <taxon>Saccharomycotina</taxon>
        <taxon>Saccharomycetes</taxon>
        <taxon>Saccharomycetales</taxon>
        <taxon>Saccharomycetaceae</taxon>
        <taxon>Vanderwaltozyma</taxon>
    </lineage>
</organism>
<name>A7TMF2_VANPO</name>
<dbReference type="FunCoup" id="A7TMF2">
    <property type="interactions" value="52"/>
</dbReference>
<sequence length="389" mass="43561">MPRKFLGERISSETDALRPASLTVTSADLLRLPSLPDDLSHTDDGNTFIEPIKGKRKLSSKFGGTIKLKQRLSSVPELFLRESKRKRNMQRTKGSGRIPTFRKHSKRVSMIEEETKSMTSKDDHSLHNGKPIQAQDKNEDSKVYDLVFVSKPLVMPVQLPPLPMQLVQPPNPVYKNMEAVESHSDVILDEIIAAYIDGNNKESAEELKKGIDYVLNQMSDKSQLKRSKNVNVNHPKIVGEMFGSALMETPSLEPTVTNDHLDNVLSSPEYTATSSGDQWSTGDEFSDINSIGQSICFEEPMAKTPCSEDTDFYSDLEDEAITPVIEQKHTFRNISNKSGIDLEVITSDMRNITLNADEISAKNTISTVQLFKCEIPPPRILCNDVYDSE</sequence>
<gene>
    <name evidence="2" type="ORF">Kpol_1064p27</name>
</gene>
<dbReference type="PhylomeDB" id="A7TMF2"/>
<dbReference type="InParanoid" id="A7TMF2"/>
<dbReference type="STRING" id="436907.A7TMF2"/>
<dbReference type="OMA" id="ICASKQI"/>
<dbReference type="HOGENOM" id="CLU_052222_0_0_1"/>
<evidence type="ECO:0000313" key="3">
    <source>
        <dbReference type="Proteomes" id="UP000000267"/>
    </source>
</evidence>
<dbReference type="AlphaFoldDB" id="A7TMF2"/>
<dbReference type="OrthoDB" id="4036231at2759"/>
<dbReference type="Proteomes" id="UP000000267">
    <property type="component" value="Unassembled WGS sequence"/>
</dbReference>
<reference evidence="2 3" key="1">
    <citation type="journal article" date="2007" name="Proc. Natl. Acad. Sci. U.S.A.">
        <title>Independent sorting-out of thousands of duplicated gene pairs in two yeast species descended from a whole-genome duplication.</title>
        <authorList>
            <person name="Scannell D.R."/>
            <person name="Frank A.C."/>
            <person name="Conant G.C."/>
            <person name="Byrne K.P."/>
            <person name="Woolfit M."/>
            <person name="Wolfe K.H."/>
        </authorList>
    </citation>
    <scope>NUCLEOTIDE SEQUENCE [LARGE SCALE GENOMIC DNA]</scope>
    <source>
        <strain evidence="3">ATCC 22028 / DSM 70294 / BCRC 21397 / CBS 2163 / NBRC 10782 / NRRL Y-8283 / UCD 57-17</strain>
    </source>
</reference>
<evidence type="ECO:0000313" key="2">
    <source>
        <dbReference type="EMBL" id="EDO16546.1"/>
    </source>
</evidence>
<evidence type="ECO:0000256" key="1">
    <source>
        <dbReference type="SAM" id="MobiDB-lite"/>
    </source>
</evidence>
<feature type="region of interest" description="Disordered" evidence="1">
    <location>
        <begin position="82"/>
        <end position="138"/>
    </location>
</feature>